<dbReference type="KEGG" id="hpel:HZS54_11685"/>
<accession>A0A7D5T5B5</accession>
<dbReference type="AlphaFoldDB" id="A0A7D5T5B5"/>
<name>A0A7D5T5B5_9EURY</name>
<proteinExistence type="predicted"/>
<dbReference type="OrthoDB" id="380727at2157"/>
<gene>
    <name evidence="1" type="ORF">HZS54_11685</name>
</gene>
<dbReference type="Proteomes" id="UP000509346">
    <property type="component" value="Chromosome"/>
</dbReference>
<dbReference type="GeneID" id="56083260"/>
<protein>
    <submittedName>
        <fullName evidence="1">Uncharacterized protein</fullName>
    </submittedName>
</protein>
<sequence>MSFFAPERGRGFSVMSTGSHTEGYSTVHHLPFERQNARRKFAYGDAKPSESLLESIYTPAETILGITDPEQAYQQAQGFVVNKQQNAIHAVRSACPGDIIEVVYPDGAHEFYFVDPIGFDKLPFEKPLDTTTEQTPAGGKPAL</sequence>
<dbReference type="EMBL" id="CP058909">
    <property type="protein sequence ID" value="QLH82228.1"/>
    <property type="molecule type" value="Genomic_DNA"/>
</dbReference>
<evidence type="ECO:0000313" key="2">
    <source>
        <dbReference type="Proteomes" id="UP000509346"/>
    </source>
</evidence>
<keyword evidence="2" id="KW-1185">Reference proteome</keyword>
<reference evidence="1 2" key="1">
    <citation type="submission" date="2020-07" db="EMBL/GenBank/DDBJ databases">
        <title>Halosimplex litoreum sp. nov. and Halosimplex rubrum sp. nov., isolated from different salt environments.</title>
        <authorList>
            <person name="Cui H."/>
        </authorList>
    </citation>
    <scope>NUCLEOTIDE SEQUENCE [LARGE SCALE GENOMIC DNA]</scope>
    <source>
        <strain evidence="1 2">R2</strain>
    </source>
</reference>
<organism evidence="1 2">
    <name type="scientific">Halosimplex pelagicum</name>
    <dbReference type="NCBI Taxonomy" id="869886"/>
    <lineage>
        <taxon>Archaea</taxon>
        <taxon>Methanobacteriati</taxon>
        <taxon>Methanobacteriota</taxon>
        <taxon>Stenosarchaea group</taxon>
        <taxon>Halobacteria</taxon>
        <taxon>Halobacteriales</taxon>
        <taxon>Haloarculaceae</taxon>
        <taxon>Halosimplex</taxon>
    </lineage>
</organism>
<evidence type="ECO:0000313" key="1">
    <source>
        <dbReference type="EMBL" id="QLH82228.1"/>
    </source>
</evidence>
<dbReference type="RefSeq" id="WP_179922696.1">
    <property type="nucleotide sequence ID" value="NZ_CP058909.1"/>
</dbReference>